<gene>
    <name evidence="2" type="ORF">RVR_1966</name>
</gene>
<accession>A0A7U3UPZ3</accession>
<feature type="region of interest" description="Disordered" evidence="1">
    <location>
        <begin position="149"/>
        <end position="174"/>
    </location>
</feature>
<organism evidence="2 3">
    <name type="scientific">Actinacidiphila reveromycinica</name>
    <dbReference type="NCBI Taxonomy" id="659352"/>
    <lineage>
        <taxon>Bacteria</taxon>
        <taxon>Bacillati</taxon>
        <taxon>Actinomycetota</taxon>
        <taxon>Actinomycetes</taxon>
        <taxon>Kitasatosporales</taxon>
        <taxon>Streptomycetaceae</taxon>
        <taxon>Actinacidiphila</taxon>
    </lineage>
</organism>
<feature type="compositionally biased region" description="Gly residues" evidence="1">
    <location>
        <begin position="204"/>
        <end position="216"/>
    </location>
</feature>
<evidence type="ECO:0000313" key="2">
    <source>
        <dbReference type="EMBL" id="BBA96599.1"/>
    </source>
</evidence>
<protein>
    <submittedName>
        <fullName evidence="2">Uncharacterized protein</fullName>
    </submittedName>
</protein>
<feature type="region of interest" description="Disordered" evidence="1">
    <location>
        <begin position="199"/>
        <end position="221"/>
    </location>
</feature>
<feature type="compositionally biased region" description="Acidic residues" evidence="1">
    <location>
        <begin position="158"/>
        <end position="174"/>
    </location>
</feature>
<reference evidence="2 3" key="4">
    <citation type="journal article" date="2020" name="Sci. Rep.">
        <title>beta-carboline chemical signals induce reveromycin production through a LuxR family regulator in Streptomyces sp. SN-593.</title>
        <authorList>
            <person name="Panthee S."/>
            <person name="Kito N."/>
            <person name="Hayashi T."/>
            <person name="Shimizu T."/>
            <person name="Ishikawa J."/>
            <person name="Hamamoto H."/>
            <person name="Osada H."/>
            <person name="Takahashi S."/>
        </authorList>
    </citation>
    <scope>NUCLEOTIDE SEQUENCE [LARGE SCALE GENOMIC DNA]</scope>
    <source>
        <strain evidence="2 3">SN-593</strain>
    </source>
</reference>
<evidence type="ECO:0000256" key="1">
    <source>
        <dbReference type="SAM" id="MobiDB-lite"/>
    </source>
</evidence>
<proteinExistence type="predicted"/>
<dbReference type="AlphaFoldDB" id="A0A7U3UPZ3"/>
<dbReference type="KEGG" id="arev:RVR_1966"/>
<evidence type="ECO:0000313" key="3">
    <source>
        <dbReference type="Proteomes" id="UP000595703"/>
    </source>
</evidence>
<reference evidence="2 3" key="1">
    <citation type="journal article" date="2010" name="J. Bacteriol.">
        <title>Biochemical characterization of a novel indole prenyltransferase from Streptomyces sp. SN-593.</title>
        <authorList>
            <person name="Takahashi S."/>
            <person name="Takagi H."/>
            <person name="Toyoda A."/>
            <person name="Uramoto M."/>
            <person name="Nogawa T."/>
            <person name="Ueki M."/>
            <person name="Sakaki Y."/>
            <person name="Osada H."/>
        </authorList>
    </citation>
    <scope>NUCLEOTIDE SEQUENCE [LARGE SCALE GENOMIC DNA]</scope>
    <source>
        <strain evidence="2 3">SN-593</strain>
    </source>
</reference>
<dbReference type="RefSeq" id="WP_202233009.1">
    <property type="nucleotide sequence ID" value="NZ_AP018365.1"/>
</dbReference>
<reference evidence="2 3" key="3">
    <citation type="journal article" date="2011" name="Nat. Chem. Biol.">
        <title>Reveromycin A biosynthesis uses RevG and RevJ for stereospecific spiroacetal formation.</title>
        <authorList>
            <person name="Takahashi S."/>
            <person name="Toyoda A."/>
            <person name="Sekiyama Y."/>
            <person name="Takagi H."/>
            <person name="Nogawa T."/>
            <person name="Uramoto M."/>
            <person name="Suzuki R."/>
            <person name="Koshino H."/>
            <person name="Kumano T."/>
            <person name="Panthee S."/>
            <person name="Dairi T."/>
            <person name="Ishikawa J."/>
            <person name="Ikeda H."/>
            <person name="Sakaki Y."/>
            <person name="Osada H."/>
        </authorList>
    </citation>
    <scope>NUCLEOTIDE SEQUENCE [LARGE SCALE GENOMIC DNA]</scope>
    <source>
        <strain evidence="2 3">SN-593</strain>
    </source>
</reference>
<name>A0A7U3UPZ3_9ACTN</name>
<dbReference type="Proteomes" id="UP000595703">
    <property type="component" value="Chromosome"/>
</dbReference>
<dbReference type="EMBL" id="AP018365">
    <property type="protein sequence ID" value="BBA96599.1"/>
    <property type="molecule type" value="Genomic_DNA"/>
</dbReference>
<reference evidence="2 3" key="2">
    <citation type="journal article" date="2011" name="J. Antibiot.">
        <title>Furaquinocins I and J: novel polyketide isoprenoid hybrid compounds from Streptomyces reveromyceticus SN-593.</title>
        <authorList>
            <person name="Panthee S."/>
            <person name="Takahashi S."/>
            <person name="Takagi H."/>
            <person name="Nogawa T."/>
            <person name="Oowada E."/>
            <person name="Uramoto M."/>
            <person name="Osada H."/>
        </authorList>
    </citation>
    <scope>NUCLEOTIDE SEQUENCE [LARGE SCALE GENOMIC DNA]</scope>
    <source>
        <strain evidence="2 3">SN-593</strain>
    </source>
</reference>
<keyword evidence="3" id="KW-1185">Reference proteome</keyword>
<sequence>MPASPLALPPVRLLPADVLAGQALAAPLLDRALRLTRWTGEERRVDGMGELLDDELAAAVEVLGLTGDEATADAAQAWGVAVDTGLLVLEIEEEAEESTPPGEAAGRAVPGELYARIGADGSGDGADPHDVLDLWLGALECALAEATAPDYDNLPGDPDGDGEAVSAEEADRDAEAEAELLDAALVNLYALSAMEDGRAEEGANGAGEGEGTGTDGGPAVPLPVLAASLVLPEEEAEQPSEEVLEEVTAVMLGLDEHFRLLEATGLVAYTPMDDALVEEADDEGAVPLGGGPDEPDEEEIARYGAVRLTPLGVYGVRERLTDAGVPAPVLGDLAGADADDLLGALGSYPDHAVRIEAEAWLARREPGKAAAQLLAAAQGDGADGPTRRLVCQQVLALLGAQAEPAVRDVLDDPRLGGLARVWLSERNAPDVPAPTTDMVYWLTIDTIAAQLAADEDAGELASLVTELVARHEEFFADAWRVEHPATAAVLEAIGRLHPDRPTAKASRKAAFKARSRH</sequence>